<protein>
    <submittedName>
        <fullName evidence="1">Uncharacterized protein</fullName>
    </submittedName>
</protein>
<proteinExistence type="predicted"/>
<comment type="caution">
    <text evidence="1">The sequence shown here is derived from an EMBL/GenBank/DDBJ whole genome shotgun (WGS) entry which is preliminary data.</text>
</comment>
<keyword evidence="2" id="KW-1185">Reference proteome</keyword>
<gene>
    <name evidence="1" type="ORF">DI09_63p180</name>
</gene>
<dbReference type="EMBL" id="JMKJ01000572">
    <property type="protein sequence ID" value="KGG50594.1"/>
    <property type="molecule type" value="Genomic_DNA"/>
</dbReference>
<dbReference type="HOGENOM" id="CLU_364493_0_0_1"/>
<sequence>MQTLEAYLLRYHHEPIDSCFNFSISQLINLAKHSGPSESTSNSLAKARLVQHAKFDISISINLFCFAKWFPKFANMIFASKAGFDSVKVALKDSILRILDRKIELFDFKPFLNSPTVNPNADANLDSHEFDDWDELDTNIFNLMSSQHREEPRFNEIVSWLSMEQVIFNCMLCTFSMRQLFGDFKVQGKMPMPLNGSLSPCVSVARSLSEFQGVILSISSPQGQLLHQGFQCHNSKCKSFYHTATRLIWIDPRSSLLSNFCPSCSGQLTELIPARIISAFNVVMLLVEKTPGVFALAKLIFSTELVKSESLLVGNWMCLFGYSDGIFKNTPALQACDEAFLFGAKEANYPFLKAEIEIHPVASCYRLPYFYSLHDFCNSKVAPQNPSFQHAILRWTGSFSFGLCTTFFPQHFRLALIISVVSALTSSIGKPLHLLIFHQEDHFIKHIIMRLRKYLWNVPWSSTEASNAGIVQSMQKYIDAGSGKTSHVAEVPLAMQLSRNSIFWIHSPLFKSKRLPFEFDHLVSPQCCCSVLAHTDVARQSLDTKTDSSYVNALSSFDMIIEYVNPSSTRAVNDALFDLYHQSYDVSEFFSLLMPISSLLSRIHQVSFDWAEEAKELVQNYFLAIRSSYSRDSHMKKENFSFVFPEFSTSQVEVTGTSMVVPKQYHLGFETPTTVVERIVRLAIILSLLSVPFRGPGKPIQIGNEEVLLRYVLTFAYFFSIWYIDQSICLKIGSSIVPSIPFPLLDFEGSISMMRNSISEHIAKHR</sequence>
<reference evidence="1 2" key="1">
    <citation type="submission" date="2014-04" db="EMBL/GenBank/DDBJ databases">
        <title>A new species of microsporidia sheds light on the evolution of extreme parasitism.</title>
        <authorList>
            <person name="Haag K.L."/>
            <person name="James T.Y."/>
            <person name="Larsson R."/>
            <person name="Schaer T.M."/>
            <person name="Refardt D."/>
            <person name="Pombert J.-F."/>
            <person name="Ebert D."/>
        </authorList>
    </citation>
    <scope>NUCLEOTIDE SEQUENCE [LARGE SCALE GENOMIC DNA]</scope>
    <source>
        <strain evidence="1 2">UGP3</strain>
        <tissue evidence="1">Spores</tissue>
    </source>
</reference>
<dbReference type="Proteomes" id="UP000029725">
    <property type="component" value="Unassembled WGS sequence"/>
</dbReference>
<name>A0A098VP62_9MICR</name>
<dbReference type="VEuPathDB" id="MicrosporidiaDB:DI09_63p180"/>
<evidence type="ECO:0000313" key="1">
    <source>
        <dbReference type="EMBL" id="KGG50594.1"/>
    </source>
</evidence>
<organism evidence="1 2">
    <name type="scientific">Mitosporidium daphniae</name>
    <dbReference type="NCBI Taxonomy" id="1485682"/>
    <lineage>
        <taxon>Eukaryota</taxon>
        <taxon>Fungi</taxon>
        <taxon>Fungi incertae sedis</taxon>
        <taxon>Microsporidia</taxon>
        <taxon>Mitosporidium</taxon>
    </lineage>
</organism>
<evidence type="ECO:0000313" key="2">
    <source>
        <dbReference type="Proteomes" id="UP000029725"/>
    </source>
</evidence>
<dbReference type="AlphaFoldDB" id="A0A098VP62"/>
<dbReference type="RefSeq" id="XP_013237021.1">
    <property type="nucleotide sequence ID" value="XM_013381567.1"/>
</dbReference>
<accession>A0A098VP62</accession>
<dbReference type="GeneID" id="25260527"/>